<feature type="compositionally biased region" description="Polar residues" evidence="1">
    <location>
        <begin position="14"/>
        <end position="27"/>
    </location>
</feature>
<dbReference type="PANTHER" id="PTHR35046">
    <property type="entry name" value="ZINC KNUCKLE (CCHC-TYPE) FAMILY PROTEIN"/>
    <property type="match status" value="1"/>
</dbReference>
<dbReference type="InterPro" id="IPR041577">
    <property type="entry name" value="RT_RNaseH_2"/>
</dbReference>
<organism evidence="3">
    <name type="scientific">Tanacetum cinerariifolium</name>
    <name type="common">Dalmatian daisy</name>
    <name type="synonym">Chrysanthemum cinerariifolium</name>
    <dbReference type="NCBI Taxonomy" id="118510"/>
    <lineage>
        <taxon>Eukaryota</taxon>
        <taxon>Viridiplantae</taxon>
        <taxon>Streptophyta</taxon>
        <taxon>Embryophyta</taxon>
        <taxon>Tracheophyta</taxon>
        <taxon>Spermatophyta</taxon>
        <taxon>Magnoliopsida</taxon>
        <taxon>eudicotyledons</taxon>
        <taxon>Gunneridae</taxon>
        <taxon>Pentapetalae</taxon>
        <taxon>asterids</taxon>
        <taxon>campanulids</taxon>
        <taxon>Asterales</taxon>
        <taxon>Asteraceae</taxon>
        <taxon>Asteroideae</taxon>
        <taxon>Anthemideae</taxon>
        <taxon>Anthemidinae</taxon>
        <taxon>Tanacetum</taxon>
    </lineage>
</organism>
<proteinExistence type="predicted"/>
<feature type="compositionally biased region" description="Basic and acidic residues" evidence="1">
    <location>
        <begin position="81"/>
        <end position="91"/>
    </location>
</feature>
<dbReference type="SUPFAM" id="SSF53098">
    <property type="entry name" value="Ribonuclease H-like"/>
    <property type="match status" value="1"/>
</dbReference>
<dbReference type="PANTHER" id="PTHR35046:SF9">
    <property type="entry name" value="RNA-DIRECTED DNA POLYMERASE"/>
    <property type="match status" value="1"/>
</dbReference>
<keyword evidence="3" id="KW-0548">Nucleotidyltransferase</keyword>
<protein>
    <submittedName>
        <fullName evidence="3">Putative reverse transcriptase domain-containing protein</fullName>
    </submittedName>
</protein>
<feature type="domain" description="Integrase catalytic" evidence="2">
    <location>
        <begin position="703"/>
        <end position="805"/>
    </location>
</feature>
<reference evidence="3" key="1">
    <citation type="journal article" date="2019" name="Sci. Rep.">
        <title>Draft genome of Tanacetum cinerariifolium, the natural source of mosquito coil.</title>
        <authorList>
            <person name="Yamashiro T."/>
            <person name="Shiraishi A."/>
            <person name="Satake H."/>
            <person name="Nakayama K."/>
        </authorList>
    </citation>
    <scope>NUCLEOTIDE SEQUENCE</scope>
</reference>
<feature type="region of interest" description="Disordered" evidence="1">
    <location>
        <begin position="1"/>
        <end position="66"/>
    </location>
</feature>
<feature type="compositionally biased region" description="Polar residues" evidence="1">
    <location>
        <begin position="55"/>
        <end position="64"/>
    </location>
</feature>
<dbReference type="InterPro" id="IPR043502">
    <property type="entry name" value="DNA/RNA_pol_sf"/>
</dbReference>
<comment type="caution">
    <text evidence="3">The sequence shown here is derived from an EMBL/GenBank/DDBJ whole genome shotgun (WGS) entry which is preliminary data.</text>
</comment>
<dbReference type="InterPro" id="IPR036397">
    <property type="entry name" value="RNaseH_sf"/>
</dbReference>
<dbReference type="AlphaFoldDB" id="A0A6L2LJI0"/>
<accession>A0A6L2LJI0</accession>
<dbReference type="EMBL" id="BKCJ010004316">
    <property type="protein sequence ID" value="GEU60315.1"/>
    <property type="molecule type" value="Genomic_DNA"/>
</dbReference>
<dbReference type="Gene3D" id="3.30.420.10">
    <property type="entry name" value="Ribonuclease H-like superfamily/Ribonuclease H"/>
    <property type="match status" value="1"/>
</dbReference>
<dbReference type="SUPFAM" id="SSF56672">
    <property type="entry name" value="DNA/RNA polymerases"/>
    <property type="match status" value="1"/>
</dbReference>
<dbReference type="Pfam" id="PF17921">
    <property type="entry name" value="Integrase_H2C2"/>
    <property type="match status" value="1"/>
</dbReference>
<keyword evidence="3" id="KW-0695">RNA-directed DNA polymerase</keyword>
<name>A0A6L2LJI0_TANCI</name>
<sequence>MPIQRQVEVGKGSGQPTEPQHTPTTASHLEPISTVLSSSQPKKTQKHRNTKSKATEISQSSGPTTLIARGCSALLVADETVHEERGDRVERAATTAASLDSKQDSGTINRTQSTVIPNEPIPQGTSSGGSPRCQDTILRDKPAQTRFERLCKQSYEPPLSRDLGITHLKKKVKKLEKKRMSRTLQLERRLFKVKIESSAKKSLGDQEDASNQERNDQDKGISFVQEDAETQGSALITIVGVPVSSASISVSTAESKLMDKRKKHFAKLRAEKIRRKPPIKVQKRNQMCTYLKNMATYKYSQLKSKSFKEIQMLFNNTIKWINSFVPMDSEVVEGSKIQAEGNEDKMYYHIIRDDGSTKYYKIFSAMLDDFDRQDVLDLYRLVKGRFRTTSLEGYDRLRWGDLITLFEPSEEDEIWKAQQDYTLIAGDLQEHSLRNRRVIEYILLVKIKLLIKKLEDSDGERHVYGRTVGIKRLLSAVVATASSYNVTVAKQDLLELGSKDDFRLTQEREVGEEQEEAFRILKEKLCNASVLALPDGPNDFVVYYDASNQGFGCVLMQRGKIVVYALSQLKIHEKNYTTHDLELDALSRKGRLKPRRVRAMSMTIQFGLKAKILEAQKEAAKDFKAPTKWLRGLDTQLEIQDDEVIYFVVRIWIPSVGGIRKLIMDEAHTIRYSMHSGADKMYYDLRDLYWWSGMKRDITEYVSKCLTCSKKLAMDIFTGLPKSSSGYDTIWVIVDRLTKSDHFLPIREDYNSEKLERIYINEIVARHGVPVSIISDSIGRFASHLWQALQKALGTRLDMSTAYHP</sequence>
<dbReference type="Pfam" id="PF17919">
    <property type="entry name" value="RT_RNaseH_2"/>
    <property type="match status" value="1"/>
</dbReference>
<dbReference type="InterPro" id="IPR001584">
    <property type="entry name" value="Integrase_cat-core"/>
</dbReference>
<gene>
    <name evidence="3" type="ORF">Tci_032293</name>
</gene>
<dbReference type="GO" id="GO:0003676">
    <property type="term" value="F:nucleic acid binding"/>
    <property type="evidence" value="ECO:0007669"/>
    <property type="project" value="InterPro"/>
</dbReference>
<dbReference type="Gene3D" id="1.10.340.70">
    <property type="match status" value="1"/>
</dbReference>
<dbReference type="GO" id="GO:0003964">
    <property type="term" value="F:RNA-directed DNA polymerase activity"/>
    <property type="evidence" value="ECO:0007669"/>
    <property type="project" value="UniProtKB-KW"/>
</dbReference>
<feature type="compositionally biased region" description="Polar residues" evidence="1">
    <location>
        <begin position="95"/>
        <end position="116"/>
    </location>
</feature>
<dbReference type="InterPro" id="IPR041588">
    <property type="entry name" value="Integrase_H2C2"/>
</dbReference>
<dbReference type="GO" id="GO:0015074">
    <property type="term" value="P:DNA integration"/>
    <property type="evidence" value="ECO:0007669"/>
    <property type="project" value="InterPro"/>
</dbReference>
<dbReference type="InterPro" id="IPR012337">
    <property type="entry name" value="RNaseH-like_sf"/>
</dbReference>
<evidence type="ECO:0000313" key="3">
    <source>
        <dbReference type="EMBL" id="GEU60315.1"/>
    </source>
</evidence>
<evidence type="ECO:0000256" key="1">
    <source>
        <dbReference type="SAM" id="MobiDB-lite"/>
    </source>
</evidence>
<keyword evidence="3" id="KW-0808">Transferase</keyword>
<dbReference type="PROSITE" id="PS50994">
    <property type="entry name" value="INTEGRASE"/>
    <property type="match status" value="1"/>
</dbReference>
<feature type="region of interest" description="Disordered" evidence="1">
    <location>
        <begin position="81"/>
        <end position="136"/>
    </location>
</feature>
<evidence type="ECO:0000259" key="2">
    <source>
        <dbReference type="PROSITE" id="PS50994"/>
    </source>
</evidence>